<dbReference type="InterPro" id="IPR051315">
    <property type="entry name" value="Bact_Chemotaxis_CheA"/>
</dbReference>
<evidence type="ECO:0000313" key="16">
    <source>
        <dbReference type="EMBL" id="GAV26199.1"/>
    </source>
</evidence>
<evidence type="ECO:0000256" key="1">
    <source>
        <dbReference type="ARBA" id="ARBA00000085"/>
    </source>
</evidence>
<dbReference type="Gene3D" id="2.30.30.40">
    <property type="entry name" value="SH3 Domains"/>
    <property type="match status" value="1"/>
</dbReference>
<dbReference type="STRING" id="661089.ciss_21320"/>
<feature type="domain" description="CheW-like" evidence="14">
    <location>
        <begin position="768"/>
        <end position="896"/>
    </location>
</feature>
<dbReference type="SMART" id="SM00260">
    <property type="entry name" value="CheW"/>
    <property type="match status" value="1"/>
</dbReference>
<dbReference type="Proteomes" id="UP000187338">
    <property type="component" value="Unassembled WGS sequence"/>
</dbReference>
<dbReference type="SUPFAM" id="SSF47384">
    <property type="entry name" value="Homodimeric domain of signal transducing histidine kinase"/>
    <property type="match status" value="1"/>
</dbReference>
<dbReference type="InterPro" id="IPR036641">
    <property type="entry name" value="HPT_dom_sf"/>
</dbReference>
<dbReference type="SUPFAM" id="SSF55874">
    <property type="entry name" value="ATPase domain of HSP90 chaperone/DNA topoisomerase II/histidine kinase"/>
    <property type="match status" value="1"/>
</dbReference>
<dbReference type="PROSITE" id="PS50851">
    <property type="entry name" value="CHEW"/>
    <property type="match status" value="1"/>
</dbReference>
<evidence type="ECO:0000256" key="3">
    <source>
        <dbReference type="ARBA" id="ARBA00021495"/>
    </source>
</evidence>
<dbReference type="Pfam" id="PF02895">
    <property type="entry name" value="H-kinase_dim"/>
    <property type="match status" value="1"/>
</dbReference>
<evidence type="ECO:0000256" key="10">
    <source>
        <dbReference type="ARBA" id="ARBA00023012"/>
    </source>
</evidence>
<dbReference type="InterPro" id="IPR002545">
    <property type="entry name" value="CheW-lke_dom"/>
</dbReference>
<keyword evidence="4" id="KW-0145">Chemotaxis</keyword>
<dbReference type="InterPro" id="IPR008207">
    <property type="entry name" value="Sig_transdc_His_kin_Hpt_dom"/>
</dbReference>
<evidence type="ECO:0000256" key="9">
    <source>
        <dbReference type="ARBA" id="ARBA00022840"/>
    </source>
</evidence>
<feature type="domain" description="HPt" evidence="15">
    <location>
        <begin position="1"/>
        <end position="102"/>
    </location>
</feature>
<dbReference type="Pfam" id="PF02518">
    <property type="entry name" value="HATPase_c"/>
    <property type="match status" value="1"/>
</dbReference>
<evidence type="ECO:0000256" key="7">
    <source>
        <dbReference type="ARBA" id="ARBA00022741"/>
    </source>
</evidence>
<feature type="modified residue" description="Phosphohistidine" evidence="12">
    <location>
        <position position="45"/>
    </location>
</feature>
<evidence type="ECO:0000313" key="17">
    <source>
        <dbReference type="Proteomes" id="UP000187338"/>
    </source>
</evidence>
<dbReference type="GO" id="GO:0005737">
    <property type="term" value="C:cytoplasm"/>
    <property type="evidence" value="ECO:0007669"/>
    <property type="project" value="InterPro"/>
</dbReference>
<dbReference type="PROSITE" id="PS50109">
    <property type="entry name" value="HIS_KIN"/>
    <property type="match status" value="1"/>
</dbReference>
<dbReference type="FunFam" id="3.30.565.10:FF:000016">
    <property type="entry name" value="Chemotaxis protein CheA, putative"/>
    <property type="match status" value="1"/>
</dbReference>
<dbReference type="Gene3D" id="1.10.287.560">
    <property type="entry name" value="Histidine kinase CheA-like, homodimeric domain"/>
    <property type="match status" value="1"/>
</dbReference>
<dbReference type="InterPro" id="IPR004105">
    <property type="entry name" value="CheA-like_dim"/>
</dbReference>
<evidence type="ECO:0000256" key="6">
    <source>
        <dbReference type="ARBA" id="ARBA00022679"/>
    </source>
</evidence>
<dbReference type="EMBL" id="BDJL01000132">
    <property type="protein sequence ID" value="GAV26199.1"/>
    <property type="molecule type" value="Genomic_DNA"/>
</dbReference>
<dbReference type="PROSITE" id="PS50894">
    <property type="entry name" value="HPT"/>
    <property type="match status" value="1"/>
</dbReference>
<dbReference type="Gene3D" id="3.30.565.10">
    <property type="entry name" value="Histidine kinase-like ATPase, C-terminal domain"/>
    <property type="match status" value="1"/>
</dbReference>
<dbReference type="SUPFAM" id="SSF47226">
    <property type="entry name" value="Histidine-containing phosphotransfer domain, HPT domain"/>
    <property type="match status" value="1"/>
</dbReference>
<gene>
    <name evidence="16" type="ORF">ciss_21320</name>
</gene>
<dbReference type="Gene3D" id="1.20.120.160">
    <property type="entry name" value="HPT domain"/>
    <property type="match status" value="1"/>
</dbReference>
<dbReference type="CDD" id="cd16916">
    <property type="entry name" value="HATPase_CheA-like"/>
    <property type="match status" value="1"/>
</dbReference>
<dbReference type="OrthoDB" id="9803176at2"/>
<dbReference type="CDD" id="cd00088">
    <property type="entry name" value="HPT"/>
    <property type="match status" value="1"/>
</dbReference>
<keyword evidence="9" id="KW-0067">ATP-binding</keyword>
<evidence type="ECO:0000256" key="12">
    <source>
        <dbReference type="PROSITE-ProRule" id="PRU00110"/>
    </source>
</evidence>
<keyword evidence="8" id="KW-0418">Kinase</keyword>
<evidence type="ECO:0000256" key="11">
    <source>
        <dbReference type="ARBA" id="ARBA00035100"/>
    </source>
</evidence>
<dbReference type="InterPro" id="IPR036097">
    <property type="entry name" value="HisK_dim/P_sf"/>
</dbReference>
<dbReference type="InterPro" id="IPR005467">
    <property type="entry name" value="His_kinase_dom"/>
</dbReference>
<dbReference type="Pfam" id="PF01584">
    <property type="entry name" value="CheW"/>
    <property type="match status" value="1"/>
</dbReference>
<dbReference type="PANTHER" id="PTHR43395">
    <property type="entry name" value="SENSOR HISTIDINE KINASE CHEA"/>
    <property type="match status" value="1"/>
</dbReference>
<accession>A0A1L8D4U1</accession>
<proteinExistence type="predicted"/>
<keyword evidence="5 12" id="KW-0597">Phosphoprotein</keyword>
<comment type="caution">
    <text evidence="16">The sequence shown here is derived from an EMBL/GenBank/DDBJ whole genome shotgun (WGS) entry which is preliminary data.</text>
</comment>
<keyword evidence="17" id="KW-1185">Reference proteome</keyword>
<evidence type="ECO:0000256" key="2">
    <source>
        <dbReference type="ARBA" id="ARBA00012438"/>
    </source>
</evidence>
<evidence type="ECO:0000256" key="5">
    <source>
        <dbReference type="ARBA" id="ARBA00022553"/>
    </source>
</evidence>
<dbReference type="GO" id="GO:0006935">
    <property type="term" value="P:chemotaxis"/>
    <property type="evidence" value="ECO:0007669"/>
    <property type="project" value="UniProtKB-KW"/>
</dbReference>
<evidence type="ECO:0000256" key="8">
    <source>
        <dbReference type="ARBA" id="ARBA00022777"/>
    </source>
</evidence>
<dbReference type="InterPro" id="IPR036890">
    <property type="entry name" value="HATPase_C_sf"/>
</dbReference>
<dbReference type="SMART" id="SM00387">
    <property type="entry name" value="HATPase_c"/>
    <property type="match status" value="1"/>
</dbReference>
<dbReference type="GO" id="GO:0005524">
    <property type="term" value="F:ATP binding"/>
    <property type="evidence" value="ECO:0007669"/>
    <property type="project" value="UniProtKB-KW"/>
</dbReference>
<dbReference type="PRINTS" id="PR00344">
    <property type="entry name" value="BCTRLSENSOR"/>
</dbReference>
<sequence>MVLSDLRETFVSEAQELLEQLEPLILDLEINSSEETINALFRIAHTLKGSAGIAGINSVKEFTHYLETVLEALRNQEIEISGNVVDLLLEAFDHLGELITALTLGEERPYNKDIAEKLAGLITATNDSILPAQETKSLAAVPLLNKGHLLKLTVSDCAELLKAKAKKQNLYQILLDFSPNFFYFGHRLEYVLEDLKASGNLVGKYYFWRELPDWQNFSPENLYLGFELYLATKKSQSDIEDVFLFIASEDNIVRVAEITAADLEEFIRGEVDSPGLRKNYEKIILVLQEIAEDNDPARIKEALTRLTVLFNGEDFTGNPWLAGGLLALIETMAELVESDWEKAQSIKQQFLEIAFSILNEVTEQNYVETNLLTVLTDFYEFIGGDEGKAEIEVDEKIQQKAEKVEISLSYVEELLKQLLEGLRQVKGEIKEPVYQAAAKAINNVEKYLGIDRTDWEGSLTFEQLTARLQFLLELVSVPKEEKPAIEETKEKVAQDTKELEQENLAKAKIKSQALKISQELADKLLALAGELIIAKNSLPYLVKKLEMLGQMEVARELKDKALYIDRLARDFQDSLMELRLLPVENIFKRFPRFVRDTAKQLNKQVNLVLKGEETKLEKDILEELYEPLLHLVRNSLDHGLEEIEERVTVGKPATGLLELAAYSQGNKVIIEVKDDGRGINREKVLKKAIDNGLISAEEASRLRPEQVYELIFKPGFSTKDEVTDISGRGVGMDVVKQKVNALGGQVEVFSEEGKGTTIRLILPISMATTEVLKFTVGGKLFGIPLYTVRETVKVPVKEIKSFKQKPVVVIRNNVIPLVNLAKTLGLSEKEQEEVKIIILHYGFALIVDDLQGKEEVIIKPLTGELSHLSLYEGASILGDGSILLILAPTGLMGGEM</sequence>
<dbReference type="GO" id="GO:0000155">
    <property type="term" value="F:phosphorelay sensor kinase activity"/>
    <property type="evidence" value="ECO:0007669"/>
    <property type="project" value="InterPro"/>
</dbReference>
<protein>
    <recommendedName>
        <fullName evidence="3">Chemotaxis protein CheA</fullName>
        <ecNumber evidence="2">2.7.13.3</ecNumber>
    </recommendedName>
</protein>
<organism evidence="16 17">
    <name type="scientific">Carboxydothermus islandicus</name>
    <dbReference type="NCBI Taxonomy" id="661089"/>
    <lineage>
        <taxon>Bacteria</taxon>
        <taxon>Bacillati</taxon>
        <taxon>Bacillota</taxon>
        <taxon>Clostridia</taxon>
        <taxon>Thermoanaerobacterales</taxon>
        <taxon>Thermoanaerobacteraceae</taxon>
        <taxon>Carboxydothermus</taxon>
    </lineage>
</organism>
<dbReference type="InterPro" id="IPR016024">
    <property type="entry name" value="ARM-type_fold"/>
</dbReference>
<dbReference type="InterPro" id="IPR036061">
    <property type="entry name" value="CheW-like_dom_sf"/>
</dbReference>
<dbReference type="InterPro" id="IPR004358">
    <property type="entry name" value="Sig_transdc_His_kin-like_C"/>
</dbReference>
<keyword evidence="6" id="KW-0808">Transferase</keyword>
<evidence type="ECO:0000259" key="15">
    <source>
        <dbReference type="PROSITE" id="PS50894"/>
    </source>
</evidence>
<dbReference type="Pfam" id="PF01627">
    <property type="entry name" value="Hpt"/>
    <property type="match status" value="1"/>
</dbReference>
<comment type="catalytic activity">
    <reaction evidence="1">
        <text>ATP + protein L-histidine = ADP + protein N-phospho-L-histidine.</text>
        <dbReference type="EC" id="2.7.13.3"/>
    </reaction>
</comment>
<reference evidence="17" key="1">
    <citation type="submission" date="2016-12" db="EMBL/GenBank/DDBJ databases">
        <title>Draft Genome Sequences od Carboxydothermus pertinax and islandicus, Hydrogenogenic Carboxydotrophic Bacteria.</title>
        <authorList>
            <person name="Fukuyama Y."/>
            <person name="Ohmae K."/>
            <person name="Yoneda Y."/>
            <person name="Yoshida T."/>
            <person name="Sako Y."/>
        </authorList>
    </citation>
    <scope>NUCLEOTIDE SEQUENCE [LARGE SCALE GENOMIC DNA]</scope>
    <source>
        <strain evidence="17">SET</strain>
    </source>
</reference>
<name>A0A1L8D4U1_9THEO</name>
<comment type="function">
    <text evidence="11">Involved in the transmission of sensory signals from the chemoreceptors to the flagellar motors. CheA is autophosphorylated; it can transfer its phosphate group to either CheB or CheY.</text>
</comment>
<keyword evidence="10" id="KW-0902">Two-component regulatory system</keyword>
<dbReference type="AlphaFoldDB" id="A0A1L8D4U1"/>
<dbReference type="InterPro" id="IPR003594">
    <property type="entry name" value="HATPase_dom"/>
</dbReference>
<dbReference type="InterPro" id="IPR037006">
    <property type="entry name" value="CheA-like_homodim_sf"/>
</dbReference>
<dbReference type="EC" id="2.7.13.3" evidence="2"/>
<dbReference type="SMART" id="SM01231">
    <property type="entry name" value="H-kinase_dim"/>
    <property type="match status" value="1"/>
</dbReference>
<evidence type="ECO:0000259" key="13">
    <source>
        <dbReference type="PROSITE" id="PS50109"/>
    </source>
</evidence>
<dbReference type="SMART" id="SM00073">
    <property type="entry name" value="HPT"/>
    <property type="match status" value="1"/>
</dbReference>
<evidence type="ECO:0000256" key="4">
    <source>
        <dbReference type="ARBA" id="ARBA00022500"/>
    </source>
</evidence>
<feature type="domain" description="Histidine kinase" evidence="13">
    <location>
        <begin position="515"/>
        <end position="766"/>
    </location>
</feature>
<evidence type="ECO:0000259" key="14">
    <source>
        <dbReference type="PROSITE" id="PS50851"/>
    </source>
</evidence>
<dbReference type="SUPFAM" id="SSF48371">
    <property type="entry name" value="ARM repeat"/>
    <property type="match status" value="1"/>
</dbReference>
<dbReference type="SUPFAM" id="SSF50341">
    <property type="entry name" value="CheW-like"/>
    <property type="match status" value="1"/>
</dbReference>
<dbReference type="PANTHER" id="PTHR43395:SF10">
    <property type="entry name" value="CHEMOTAXIS PROTEIN CHEA"/>
    <property type="match status" value="1"/>
</dbReference>
<keyword evidence="7" id="KW-0547">Nucleotide-binding</keyword>